<dbReference type="PROSITE" id="PS51257">
    <property type="entry name" value="PROKAR_LIPOPROTEIN"/>
    <property type="match status" value="1"/>
</dbReference>
<evidence type="ECO:0000256" key="1">
    <source>
        <dbReference type="SAM" id="SignalP"/>
    </source>
</evidence>
<dbReference type="Proteomes" id="UP000523007">
    <property type="component" value="Unassembled WGS sequence"/>
</dbReference>
<feature type="signal peptide" evidence="1">
    <location>
        <begin position="1"/>
        <end position="23"/>
    </location>
</feature>
<name>A0A7W7RFH5_9ACTN</name>
<dbReference type="RefSeq" id="WP_184576405.1">
    <property type="nucleotide sequence ID" value="NZ_JACHJT010000001.1"/>
</dbReference>
<dbReference type="EMBL" id="JACHJT010000001">
    <property type="protein sequence ID" value="MBB4930905.1"/>
    <property type="molecule type" value="Genomic_DNA"/>
</dbReference>
<protein>
    <submittedName>
        <fullName evidence="2">Uncharacterized protein</fullName>
    </submittedName>
</protein>
<organism evidence="2 3">
    <name type="scientific">Lipingzhangella halophila</name>
    <dbReference type="NCBI Taxonomy" id="1783352"/>
    <lineage>
        <taxon>Bacteria</taxon>
        <taxon>Bacillati</taxon>
        <taxon>Actinomycetota</taxon>
        <taxon>Actinomycetes</taxon>
        <taxon>Streptosporangiales</taxon>
        <taxon>Nocardiopsidaceae</taxon>
        <taxon>Lipingzhangella</taxon>
    </lineage>
</organism>
<evidence type="ECO:0000313" key="3">
    <source>
        <dbReference type="Proteomes" id="UP000523007"/>
    </source>
</evidence>
<evidence type="ECO:0000313" key="2">
    <source>
        <dbReference type="EMBL" id="MBB4930905.1"/>
    </source>
</evidence>
<proteinExistence type="predicted"/>
<gene>
    <name evidence="2" type="ORF">F4561_001725</name>
</gene>
<sequence>MVGGHRKKTWTAVTSAVVLAAVAACGGPAASEPSSSTRGTEWSAVLGAPDLGGSFSALAATDSANIWAFGDTDAQVDGTTWVYHWDGSDWTRQETPDDWALVPSTADATGPDDVWAAGESPGGGAGVIHYDGTEWSESDQSGFRPSAIEALAADDVWLLGAAGEEAARFDGASWSDADSPRVGTALSGTGSDALFAVGTLDRQPAADMWNGEEWVSMDVPEVDLSVGGEASASFDDVYAHSADDVWAVGDLHYKDSDETNNHRPLTAHWDGTEWEVTVEEHAGSYAAVTGDGAGGLWIEKSAWNPVMLHRAADGTVTEFELAGEDYDYSVPALEHVPGTTAAVAAGTAHVKGDPEEITDHGRIFTTGM</sequence>
<keyword evidence="1" id="KW-0732">Signal</keyword>
<dbReference type="AlphaFoldDB" id="A0A7W7RFH5"/>
<reference evidence="2 3" key="1">
    <citation type="submission" date="2020-08" db="EMBL/GenBank/DDBJ databases">
        <title>Sequencing the genomes of 1000 actinobacteria strains.</title>
        <authorList>
            <person name="Klenk H.-P."/>
        </authorList>
    </citation>
    <scope>NUCLEOTIDE SEQUENCE [LARGE SCALE GENOMIC DNA]</scope>
    <source>
        <strain evidence="2 3">DSM 102030</strain>
    </source>
</reference>
<comment type="caution">
    <text evidence="2">The sequence shown here is derived from an EMBL/GenBank/DDBJ whole genome shotgun (WGS) entry which is preliminary data.</text>
</comment>
<feature type="chain" id="PRO_5039688148" evidence="1">
    <location>
        <begin position="24"/>
        <end position="368"/>
    </location>
</feature>
<accession>A0A7W7RFH5</accession>
<keyword evidence="3" id="KW-1185">Reference proteome</keyword>